<evidence type="ECO:0000313" key="6">
    <source>
        <dbReference type="EMBL" id="MFC5449926.1"/>
    </source>
</evidence>
<dbReference type="PROSITE" id="PS51071">
    <property type="entry name" value="HTH_RPIR"/>
    <property type="match status" value="1"/>
</dbReference>
<evidence type="ECO:0000259" key="5">
    <source>
        <dbReference type="PROSITE" id="PS51464"/>
    </source>
</evidence>
<dbReference type="InterPro" id="IPR036388">
    <property type="entry name" value="WH-like_DNA-bd_sf"/>
</dbReference>
<dbReference type="InterPro" id="IPR000281">
    <property type="entry name" value="HTH_RpiR"/>
</dbReference>
<dbReference type="InterPro" id="IPR046348">
    <property type="entry name" value="SIS_dom_sf"/>
</dbReference>
<keyword evidence="2" id="KW-0238">DNA-binding</keyword>
<dbReference type="InterPro" id="IPR009057">
    <property type="entry name" value="Homeodomain-like_sf"/>
</dbReference>
<name>A0ABW0KBN9_9BACL</name>
<feature type="domain" description="SIS" evidence="5">
    <location>
        <begin position="128"/>
        <end position="265"/>
    </location>
</feature>
<protein>
    <submittedName>
        <fullName evidence="6">MurR/RpiR family transcriptional regulator</fullName>
    </submittedName>
</protein>
<organism evidence="6 7">
    <name type="scientific">Paenibacillus aestuarii</name>
    <dbReference type="NCBI Taxonomy" id="516965"/>
    <lineage>
        <taxon>Bacteria</taxon>
        <taxon>Bacillati</taxon>
        <taxon>Bacillota</taxon>
        <taxon>Bacilli</taxon>
        <taxon>Bacillales</taxon>
        <taxon>Paenibacillaceae</taxon>
        <taxon>Paenibacillus</taxon>
    </lineage>
</organism>
<keyword evidence="1" id="KW-0805">Transcription regulation</keyword>
<dbReference type="PROSITE" id="PS51464">
    <property type="entry name" value="SIS"/>
    <property type="match status" value="1"/>
</dbReference>
<dbReference type="Proteomes" id="UP001596044">
    <property type="component" value="Unassembled WGS sequence"/>
</dbReference>
<dbReference type="InterPro" id="IPR001347">
    <property type="entry name" value="SIS_dom"/>
</dbReference>
<sequence length="288" mass="32706">MDNVTDRIRKYYNQLTNQQKIVAKFMLDEPKSVALHPAKVIGVMTETSEATVIRLSYALQYSGYTEMQNEIRQSLMAPGKQTTPAIDYLHASSDSQMDQDLIAYTLDREIAQIGQTLRELDREIINRAIQSILQAKKIVVVGLRLSHGAANWFSVALNILRGDTYLYRGPVDDTNYYLTEMDKDWLVIALSFPRYLQETVSFAKAAQQKGAQIIAITDNELSPVGQIADLLLKVPFETTEVFTGMPSIFSLLNVIVNGITLVDRENVEKRLRMYDESSKQFFPFFENS</sequence>
<dbReference type="RefSeq" id="WP_270884915.1">
    <property type="nucleotide sequence ID" value="NZ_JAQFVF010000080.1"/>
</dbReference>
<evidence type="ECO:0000256" key="3">
    <source>
        <dbReference type="ARBA" id="ARBA00023163"/>
    </source>
</evidence>
<keyword evidence="3" id="KW-0804">Transcription</keyword>
<feature type="domain" description="HTH rpiR-type" evidence="4">
    <location>
        <begin position="2"/>
        <end position="78"/>
    </location>
</feature>
<dbReference type="PANTHER" id="PTHR30514:SF18">
    <property type="entry name" value="RPIR-FAMILY TRANSCRIPTIONAL REGULATOR"/>
    <property type="match status" value="1"/>
</dbReference>
<dbReference type="Gene3D" id="1.10.10.10">
    <property type="entry name" value="Winged helix-like DNA-binding domain superfamily/Winged helix DNA-binding domain"/>
    <property type="match status" value="1"/>
</dbReference>
<dbReference type="InterPro" id="IPR047640">
    <property type="entry name" value="RpiR-like"/>
</dbReference>
<dbReference type="InterPro" id="IPR035472">
    <property type="entry name" value="RpiR-like_SIS"/>
</dbReference>
<reference evidence="7" key="1">
    <citation type="journal article" date="2019" name="Int. J. Syst. Evol. Microbiol.">
        <title>The Global Catalogue of Microorganisms (GCM) 10K type strain sequencing project: providing services to taxonomists for standard genome sequencing and annotation.</title>
        <authorList>
            <consortium name="The Broad Institute Genomics Platform"/>
            <consortium name="The Broad Institute Genome Sequencing Center for Infectious Disease"/>
            <person name="Wu L."/>
            <person name="Ma J."/>
        </authorList>
    </citation>
    <scope>NUCLEOTIDE SEQUENCE [LARGE SCALE GENOMIC DNA]</scope>
    <source>
        <strain evidence="7">KACC 11904</strain>
    </source>
</reference>
<dbReference type="EMBL" id="JBHSMJ010000022">
    <property type="protein sequence ID" value="MFC5449926.1"/>
    <property type="molecule type" value="Genomic_DNA"/>
</dbReference>
<dbReference type="Pfam" id="PF01380">
    <property type="entry name" value="SIS"/>
    <property type="match status" value="1"/>
</dbReference>
<evidence type="ECO:0000259" key="4">
    <source>
        <dbReference type="PROSITE" id="PS51071"/>
    </source>
</evidence>
<proteinExistence type="predicted"/>
<gene>
    <name evidence="6" type="ORF">ACFPOG_16875</name>
</gene>
<dbReference type="SUPFAM" id="SSF46689">
    <property type="entry name" value="Homeodomain-like"/>
    <property type="match status" value="1"/>
</dbReference>
<accession>A0ABW0KBN9</accession>
<comment type="caution">
    <text evidence="6">The sequence shown here is derived from an EMBL/GenBank/DDBJ whole genome shotgun (WGS) entry which is preliminary data.</text>
</comment>
<keyword evidence="7" id="KW-1185">Reference proteome</keyword>
<dbReference type="Pfam" id="PF01418">
    <property type="entry name" value="HTH_6"/>
    <property type="match status" value="1"/>
</dbReference>
<dbReference type="CDD" id="cd05013">
    <property type="entry name" value="SIS_RpiR"/>
    <property type="match status" value="1"/>
</dbReference>
<evidence type="ECO:0000256" key="2">
    <source>
        <dbReference type="ARBA" id="ARBA00023125"/>
    </source>
</evidence>
<evidence type="ECO:0000313" key="7">
    <source>
        <dbReference type="Proteomes" id="UP001596044"/>
    </source>
</evidence>
<evidence type="ECO:0000256" key="1">
    <source>
        <dbReference type="ARBA" id="ARBA00023015"/>
    </source>
</evidence>
<dbReference type="PANTHER" id="PTHR30514">
    <property type="entry name" value="GLUCOKINASE"/>
    <property type="match status" value="1"/>
</dbReference>
<dbReference type="Gene3D" id="3.40.50.10490">
    <property type="entry name" value="Glucose-6-phosphate isomerase like protein, domain 1"/>
    <property type="match status" value="1"/>
</dbReference>
<dbReference type="SUPFAM" id="SSF53697">
    <property type="entry name" value="SIS domain"/>
    <property type="match status" value="1"/>
</dbReference>